<protein>
    <recommendedName>
        <fullName evidence="2 5">Basal-body rod modification protein FlgD</fullName>
    </recommendedName>
</protein>
<evidence type="ECO:0000256" key="5">
    <source>
        <dbReference type="RuleBase" id="RU362076"/>
    </source>
</evidence>
<evidence type="ECO:0000256" key="6">
    <source>
        <dbReference type="SAM" id="MobiDB-lite"/>
    </source>
</evidence>
<dbReference type="AlphaFoldDB" id="A0A1H7ZRW7"/>
<comment type="similarity">
    <text evidence="1 5">Belongs to the FlgD family.</text>
</comment>
<feature type="domain" description="FlgD/Vpr Ig-like" evidence="7">
    <location>
        <begin position="109"/>
        <end position="173"/>
    </location>
</feature>
<dbReference type="InterPro" id="IPR025965">
    <property type="entry name" value="FlgD/Vpr_Ig-like"/>
</dbReference>
<comment type="function">
    <text evidence="4 5">Required for flagellar hook formation. May act as a scaffolding protein.</text>
</comment>
<evidence type="ECO:0000256" key="1">
    <source>
        <dbReference type="ARBA" id="ARBA00010577"/>
    </source>
</evidence>
<evidence type="ECO:0000256" key="2">
    <source>
        <dbReference type="ARBA" id="ARBA00016013"/>
    </source>
</evidence>
<feature type="region of interest" description="Disordered" evidence="6">
    <location>
        <begin position="1"/>
        <end position="24"/>
    </location>
</feature>
<gene>
    <name evidence="8" type="ORF">SAMN04488003_10297</name>
</gene>
<dbReference type="InterPro" id="IPR005648">
    <property type="entry name" value="FlgD"/>
</dbReference>
<dbReference type="Pfam" id="PF03963">
    <property type="entry name" value="FlgD"/>
    <property type="match status" value="1"/>
</dbReference>
<keyword evidence="8" id="KW-0969">Cilium</keyword>
<dbReference type="RefSeq" id="WP_245731238.1">
    <property type="nucleotide sequence ID" value="NZ_FOCI01000002.1"/>
</dbReference>
<keyword evidence="8" id="KW-0282">Flagellum</keyword>
<dbReference type="GO" id="GO:0044781">
    <property type="term" value="P:bacterial-type flagellum organization"/>
    <property type="evidence" value="ECO:0007669"/>
    <property type="project" value="UniProtKB-UniRule"/>
</dbReference>
<feature type="compositionally biased region" description="Low complexity" evidence="6">
    <location>
        <begin position="1"/>
        <end position="22"/>
    </location>
</feature>
<evidence type="ECO:0000313" key="8">
    <source>
        <dbReference type="EMBL" id="SEM61016.1"/>
    </source>
</evidence>
<organism evidence="8 9">
    <name type="scientific">Loktanella fryxellensis</name>
    <dbReference type="NCBI Taxonomy" id="245187"/>
    <lineage>
        <taxon>Bacteria</taxon>
        <taxon>Pseudomonadati</taxon>
        <taxon>Pseudomonadota</taxon>
        <taxon>Alphaproteobacteria</taxon>
        <taxon>Rhodobacterales</taxon>
        <taxon>Roseobacteraceae</taxon>
        <taxon>Loktanella</taxon>
    </lineage>
</organism>
<dbReference type="Proteomes" id="UP000199585">
    <property type="component" value="Unassembled WGS sequence"/>
</dbReference>
<proteinExistence type="inferred from homology"/>
<accession>A0A1H7ZRW7</accession>
<dbReference type="NCBIfam" id="NF009453">
    <property type="entry name" value="PRK12813.1"/>
    <property type="match status" value="1"/>
</dbReference>
<dbReference type="STRING" id="245187.SAMN04488003_10297"/>
<reference evidence="8 9" key="1">
    <citation type="submission" date="2016-10" db="EMBL/GenBank/DDBJ databases">
        <authorList>
            <person name="de Groot N.N."/>
        </authorList>
    </citation>
    <scope>NUCLEOTIDE SEQUENCE [LARGE SCALE GENOMIC DNA]</scope>
    <source>
        <strain evidence="8 9">DSM 16213</strain>
    </source>
</reference>
<evidence type="ECO:0000259" key="7">
    <source>
        <dbReference type="Pfam" id="PF13860"/>
    </source>
</evidence>
<sequence length="225" mass="23136">MTVITSPTTSATRTATIPAPATGSGTEISADFETFLKMLTVQMQNQDPLNPVDSSDYATQLATFSGVEQQVQTNDLLRTLSGQMGTGGLAQLAGWVGMQARAAVPAYFDGAPVTVVPKVEGGADAAEILVRNAAGNEVQRIDVPVAGGPMSWAGVASNGTPFPKGYYSFSTVSLSGEEVISDRPAEIYARVIEVQVAGGVNTVVLAGGRNVPVTQITAVRGGSTS</sequence>
<keyword evidence="8" id="KW-0966">Cell projection</keyword>
<keyword evidence="3 5" id="KW-1005">Bacterial flagellum biogenesis</keyword>
<dbReference type="EMBL" id="FOCI01000002">
    <property type="protein sequence ID" value="SEM61016.1"/>
    <property type="molecule type" value="Genomic_DNA"/>
</dbReference>
<evidence type="ECO:0000313" key="9">
    <source>
        <dbReference type="Proteomes" id="UP000199585"/>
    </source>
</evidence>
<name>A0A1H7ZRW7_9RHOB</name>
<keyword evidence="9" id="KW-1185">Reference proteome</keyword>
<evidence type="ECO:0000256" key="4">
    <source>
        <dbReference type="ARBA" id="ARBA00024746"/>
    </source>
</evidence>
<evidence type="ECO:0000256" key="3">
    <source>
        <dbReference type="ARBA" id="ARBA00022795"/>
    </source>
</evidence>
<dbReference type="Pfam" id="PF13860">
    <property type="entry name" value="FlgD_ig"/>
    <property type="match status" value="1"/>
</dbReference>